<dbReference type="Pfam" id="PF13432">
    <property type="entry name" value="TPR_16"/>
    <property type="match status" value="1"/>
</dbReference>
<keyword evidence="2" id="KW-1133">Transmembrane helix</keyword>
<sequence length="503" mass="55146">MLRDLEQRNERPVDVPGNQPHVKAAQYIEPDESGRKSGIVLWLIAAFLIGVALWLWDETYFSKPPALTVQVAENPVPETARARVGSGVQQGAQPQIAETNTQVERPSLVKQNAIQKPLTAIPVIQARSSIQQIKWAGADFGGDLVVRLKGDADIQVLYQQDNVIAIAFENVELETALPIITSPLISSLDVDAEGDRIILTLATQVRSQFAFRVQQNPTSVVVGVVPEERVFNAEADITAETQQRQTQQSAQKVPHNEGAEAIAMKPVSPAEPPSEAVSTPIKSGTQLQVNTPPPTDNDSASITRKPVSKAKTILTDKQRVVQAQQLIDKGELGRAEDLLREAIQEKPGKVPASRSLLATLLLSTGAGVKAQSVIADGLDRHPRDGALKKLQARIWLSEGQYSKAVDLLKRGQPGIVNDPEYHELLATAYQQQAQPEVAARIYYQLLQHNSQVPRWWIGLGYAMEQDKRYTDALNAYQSGLQIPTIAPNLKSYARQRVKALMGQ</sequence>
<dbReference type="InterPro" id="IPR011990">
    <property type="entry name" value="TPR-like_helical_dom_sf"/>
</dbReference>
<dbReference type="SUPFAM" id="SSF48452">
    <property type="entry name" value="TPR-like"/>
    <property type="match status" value="1"/>
</dbReference>
<comment type="caution">
    <text evidence="3">The sequence shown here is derived from an EMBL/GenBank/DDBJ whole genome shotgun (WGS) entry which is preliminary data.</text>
</comment>
<keyword evidence="2" id="KW-0812">Transmembrane</keyword>
<proteinExistence type="predicted"/>
<dbReference type="AlphaFoldDB" id="A0A2G6JDH0"/>
<name>A0A2G6JDH0_NEPCE</name>
<evidence type="ECO:0000256" key="1">
    <source>
        <dbReference type="SAM" id="MobiDB-lite"/>
    </source>
</evidence>
<gene>
    <name evidence="3" type="ORF">CSA61_01230</name>
</gene>
<evidence type="ECO:0000313" key="4">
    <source>
        <dbReference type="Proteomes" id="UP000242733"/>
    </source>
</evidence>
<dbReference type="Gene3D" id="1.25.40.10">
    <property type="entry name" value="Tetratricopeptide repeat domain"/>
    <property type="match status" value="2"/>
</dbReference>
<evidence type="ECO:0000313" key="3">
    <source>
        <dbReference type="EMBL" id="PIE20539.1"/>
    </source>
</evidence>
<feature type="transmembrane region" description="Helical" evidence="2">
    <location>
        <begin position="39"/>
        <end position="56"/>
    </location>
</feature>
<organism evidence="3 4">
    <name type="scientific">Neptuniibacter caesariensis</name>
    <dbReference type="NCBI Taxonomy" id="207954"/>
    <lineage>
        <taxon>Bacteria</taxon>
        <taxon>Pseudomonadati</taxon>
        <taxon>Pseudomonadota</taxon>
        <taxon>Gammaproteobacteria</taxon>
        <taxon>Oceanospirillales</taxon>
        <taxon>Oceanospirillaceae</taxon>
        <taxon>Neptuniibacter</taxon>
    </lineage>
</organism>
<dbReference type="Proteomes" id="UP000242733">
    <property type="component" value="Unassembled WGS sequence"/>
</dbReference>
<dbReference type="EMBL" id="PDSG01000005">
    <property type="protein sequence ID" value="PIE20539.1"/>
    <property type="molecule type" value="Genomic_DNA"/>
</dbReference>
<accession>A0A2G6JDH0</accession>
<feature type="compositionally biased region" description="Polar residues" evidence="1">
    <location>
        <begin position="276"/>
        <end position="302"/>
    </location>
</feature>
<keyword evidence="2" id="KW-0472">Membrane</keyword>
<evidence type="ECO:0000256" key="2">
    <source>
        <dbReference type="SAM" id="Phobius"/>
    </source>
</evidence>
<dbReference type="Pfam" id="PF14559">
    <property type="entry name" value="TPR_19"/>
    <property type="match status" value="1"/>
</dbReference>
<feature type="region of interest" description="Disordered" evidence="1">
    <location>
        <begin position="267"/>
        <end position="309"/>
    </location>
</feature>
<protein>
    <submittedName>
        <fullName evidence="3">Uncharacterized protein</fullName>
    </submittedName>
</protein>
<reference evidence="3 4" key="1">
    <citation type="submission" date="2017-10" db="EMBL/GenBank/DDBJ databases">
        <title>Novel microbial diversity and functional potential in the marine mammal oral microbiome.</title>
        <authorList>
            <person name="Dudek N.K."/>
            <person name="Sun C.L."/>
            <person name="Burstein D."/>
            <person name="Kantor R.S."/>
            <person name="Aliaga Goltsman D.S."/>
            <person name="Bik E.M."/>
            <person name="Thomas B.C."/>
            <person name="Banfield J.F."/>
            <person name="Relman D.A."/>
        </authorList>
    </citation>
    <scope>NUCLEOTIDE SEQUENCE [LARGE SCALE GENOMIC DNA]</scope>
    <source>
        <strain evidence="3">DOLJORAL78_49_30</strain>
    </source>
</reference>